<proteinExistence type="predicted"/>
<evidence type="ECO:0000256" key="1">
    <source>
        <dbReference type="SAM" id="SignalP"/>
    </source>
</evidence>
<sequence length="101" mass="11930">MLRLVLLLWFWAFFFSPIWSDPPTVERTVPRHTGHETRAIGSSTGASGTIWIRCRSVRSWVGSVMGFWMRVGLRWGLILSRRCPIRWWRMWLVWCGVPLRG</sequence>
<accession>A0A2M4B0U6</accession>
<protein>
    <submittedName>
        <fullName evidence="2">Putative secreted protein</fullName>
    </submittedName>
</protein>
<reference evidence="2" key="1">
    <citation type="submission" date="2018-01" db="EMBL/GenBank/DDBJ databases">
        <title>An insight into the sialome of Amazonian anophelines.</title>
        <authorList>
            <person name="Ribeiro J.M."/>
            <person name="Scarpassa V."/>
            <person name="Calvo E."/>
        </authorList>
    </citation>
    <scope>NUCLEOTIDE SEQUENCE</scope>
    <source>
        <tissue evidence="2">Salivary glands</tissue>
    </source>
</reference>
<name>A0A2M4B0U6_9DIPT</name>
<dbReference type="EMBL" id="GGFK01013338">
    <property type="protein sequence ID" value="MBW46659.1"/>
    <property type="molecule type" value="Transcribed_RNA"/>
</dbReference>
<feature type="signal peptide" evidence="1">
    <location>
        <begin position="1"/>
        <end position="20"/>
    </location>
</feature>
<dbReference type="AlphaFoldDB" id="A0A2M4B0U6"/>
<evidence type="ECO:0000313" key="2">
    <source>
        <dbReference type="EMBL" id="MBW46659.1"/>
    </source>
</evidence>
<feature type="chain" id="PRO_5014656342" evidence="1">
    <location>
        <begin position="21"/>
        <end position="101"/>
    </location>
</feature>
<keyword evidence="1" id="KW-0732">Signal</keyword>
<organism evidence="2">
    <name type="scientific">Anopheles triannulatus</name>
    <dbReference type="NCBI Taxonomy" id="58253"/>
    <lineage>
        <taxon>Eukaryota</taxon>
        <taxon>Metazoa</taxon>
        <taxon>Ecdysozoa</taxon>
        <taxon>Arthropoda</taxon>
        <taxon>Hexapoda</taxon>
        <taxon>Insecta</taxon>
        <taxon>Pterygota</taxon>
        <taxon>Neoptera</taxon>
        <taxon>Endopterygota</taxon>
        <taxon>Diptera</taxon>
        <taxon>Nematocera</taxon>
        <taxon>Culicoidea</taxon>
        <taxon>Culicidae</taxon>
        <taxon>Anophelinae</taxon>
        <taxon>Anopheles</taxon>
    </lineage>
</organism>